<evidence type="ECO:0000313" key="1">
    <source>
        <dbReference type="Proteomes" id="UP000887565"/>
    </source>
</evidence>
<protein>
    <submittedName>
        <fullName evidence="2">Uncharacterized protein</fullName>
    </submittedName>
</protein>
<dbReference type="AlphaFoldDB" id="A0A915KX16"/>
<organism evidence="1 2">
    <name type="scientific">Romanomermis culicivorax</name>
    <name type="common">Nematode worm</name>
    <dbReference type="NCBI Taxonomy" id="13658"/>
    <lineage>
        <taxon>Eukaryota</taxon>
        <taxon>Metazoa</taxon>
        <taxon>Ecdysozoa</taxon>
        <taxon>Nematoda</taxon>
        <taxon>Enoplea</taxon>
        <taxon>Dorylaimia</taxon>
        <taxon>Mermithida</taxon>
        <taxon>Mermithoidea</taxon>
        <taxon>Mermithidae</taxon>
        <taxon>Romanomermis</taxon>
    </lineage>
</organism>
<accession>A0A915KX16</accession>
<dbReference type="Proteomes" id="UP000887565">
    <property type="component" value="Unplaced"/>
</dbReference>
<keyword evidence="1" id="KW-1185">Reference proteome</keyword>
<proteinExistence type="predicted"/>
<evidence type="ECO:0000313" key="2">
    <source>
        <dbReference type="WBParaSite" id="nRc.2.0.1.t43351-RA"/>
    </source>
</evidence>
<reference evidence="2" key="1">
    <citation type="submission" date="2022-11" db="UniProtKB">
        <authorList>
            <consortium name="WormBaseParasite"/>
        </authorList>
    </citation>
    <scope>IDENTIFICATION</scope>
</reference>
<dbReference type="WBParaSite" id="nRc.2.0.1.t43351-RA">
    <property type="protein sequence ID" value="nRc.2.0.1.t43351-RA"/>
    <property type="gene ID" value="nRc.2.0.1.g43351"/>
</dbReference>
<sequence>MQQLISTTTAAAAACNPPTPRPLPVTSWFHGEETGDIYIPKKLSVKLNQLWLSVDCPHTLNQMHHQWIPCIITNFPTLYNHEFSCTMHGEDEVSCVAPQRCSDAHPRSQLIWLLRLPAR</sequence>
<name>A0A915KX16_ROMCU</name>